<dbReference type="CDD" id="cd16144">
    <property type="entry name" value="ARS_like"/>
    <property type="match status" value="1"/>
</dbReference>
<dbReference type="InterPro" id="IPR000917">
    <property type="entry name" value="Sulfatase_N"/>
</dbReference>
<evidence type="ECO:0000256" key="1">
    <source>
        <dbReference type="ARBA" id="ARBA00001913"/>
    </source>
</evidence>
<keyword evidence="6" id="KW-0106">Calcium</keyword>
<evidence type="ECO:0000256" key="5">
    <source>
        <dbReference type="ARBA" id="ARBA00022801"/>
    </source>
</evidence>
<dbReference type="InterPro" id="IPR050738">
    <property type="entry name" value="Sulfatase"/>
</dbReference>
<evidence type="ECO:0000313" key="10">
    <source>
        <dbReference type="EMBL" id="GGN05155.1"/>
    </source>
</evidence>
<comment type="cofactor">
    <cofactor evidence="1">
        <name>Ca(2+)</name>
        <dbReference type="ChEBI" id="CHEBI:29108"/>
    </cofactor>
</comment>
<keyword evidence="4 8" id="KW-0732">Signal</keyword>
<evidence type="ECO:0000256" key="3">
    <source>
        <dbReference type="ARBA" id="ARBA00022723"/>
    </source>
</evidence>
<reference evidence="11" key="1">
    <citation type="journal article" date="2019" name="Int. J. Syst. Evol. Microbiol.">
        <title>The Global Catalogue of Microorganisms (GCM) 10K type strain sequencing project: providing services to taxonomists for standard genome sequencing and annotation.</title>
        <authorList>
            <consortium name="The Broad Institute Genomics Platform"/>
            <consortium name="The Broad Institute Genome Sequencing Center for Infectious Disease"/>
            <person name="Wu L."/>
            <person name="Ma J."/>
        </authorList>
    </citation>
    <scope>NUCLEOTIDE SEQUENCE [LARGE SCALE GENOMIC DNA]</scope>
    <source>
        <strain evidence="11">CGMCC 1.6375</strain>
    </source>
</reference>
<keyword evidence="3" id="KW-0479">Metal-binding</keyword>
<evidence type="ECO:0000256" key="7">
    <source>
        <dbReference type="SAM" id="MobiDB-lite"/>
    </source>
</evidence>
<feature type="region of interest" description="Disordered" evidence="7">
    <location>
        <begin position="462"/>
        <end position="487"/>
    </location>
</feature>
<dbReference type="InterPro" id="IPR017850">
    <property type="entry name" value="Alkaline_phosphatase_core_sf"/>
</dbReference>
<dbReference type="RefSeq" id="WP_019941156.1">
    <property type="nucleotide sequence ID" value="NZ_BMLI01000002.1"/>
</dbReference>
<keyword evidence="5" id="KW-0378">Hydrolase</keyword>
<dbReference type="Gene3D" id="3.30.1120.10">
    <property type="match status" value="1"/>
</dbReference>
<name>A0ABQ2ICM2_9BACT</name>
<feature type="domain" description="Sulfatase N-terminal" evidence="9">
    <location>
        <begin position="26"/>
        <end position="347"/>
    </location>
</feature>
<dbReference type="Proteomes" id="UP000632339">
    <property type="component" value="Unassembled WGS sequence"/>
</dbReference>
<dbReference type="SUPFAM" id="SSF53649">
    <property type="entry name" value="Alkaline phosphatase-like"/>
    <property type="match status" value="1"/>
</dbReference>
<dbReference type="EMBL" id="BMLI01000002">
    <property type="protein sequence ID" value="GGN05155.1"/>
    <property type="molecule type" value="Genomic_DNA"/>
</dbReference>
<evidence type="ECO:0000256" key="2">
    <source>
        <dbReference type="ARBA" id="ARBA00008779"/>
    </source>
</evidence>
<organism evidence="10 11">
    <name type="scientific">Dyadobacter beijingensis</name>
    <dbReference type="NCBI Taxonomy" id="365489"/>
    <lineage>
        <taxon>Bacteria</taxon>
        <taxon>Pseudomonadati</taxon>
        <taxon>Bacteroidota</taxon>
        <taxon>Cytophagia</taxon>
        <taxon>Cytophagales</taxon>
        <taxon>Spirosomataceae</taxon>
        <taxon>Dyadobacter</taxon>
    </lineage>
</organism>
<dbReference type="PANTHER" id="PTHR42693:SF42">
    <property type="entry name" value="ARYLSULFATASE G"/>
    <property type="match status" value="1"/>
</dbReference>
<feature type="chain" id="PRO_5045550339" evidence="8">
    <location>
        <begin position="21"/>
        <end position="487"/>
    </location>
</feature>
<accession>A0ABQ2ICM2</accession>
<dbReference type="Gene3D" id="3.40.720.10">
    <property type="entry name" value="Alkaline Phosphatase, subunit A"/>
    <property type="match status" value="1"/>
</dbReference>
<dbReference type="Pfam" id="PF00884">
    <property type="entry name" value="Sulfatase"/>
    <property type="match status" value="1"/>
</dbReference>
<evidence type="ECO:0000256" key="4">
    <source>
        <dbReference type="ARBA" id="ARBA00022729"/>
    </source>
</evidence>
<comment type="caution">
    <text evidence="10">The sequence shown here is derived from an EMBL/GenBank/DDBJ whole genome shotgun (WGS) entry which is preliminary data.</text>
</comment>
<keyword evidence="11" id="KW-1185">Reference proteome</keyword>
<dbReference type="PANTHER" id="PTHR42693">
    <property type="entry name" value="ARYLSULFATASE FAMILY MEMBER"/>
    <property type="match status" value="1"/>
</dbReference>
<proteinExistence type="inferred from homology"/>
<protein>
    <submittedName>
        <fullName evidence="10">Aryl-sulfate sulfohydrolase</fullName>
    </submittedName>
</protein>
<evidence type="ECO:0000313" key="11">
    <source>
        <dbReference type="Proteomes" id="UP000632339"/>
    </source>
</evidence>
<sequence length="487" mass="53488">MQKLFVQIIVLLALTSAAFAQEAKQPNILFILVDDWGWTDLSANGSKYYETPNIDRLRKEGMWFSQAYSVGPNCAPSRASLMTGKYTPRHGIYTVGNSDRGNSVDRKLIPIENNTVLNPSLVTIAEELKNAGYSTGLIGKWQLGGKGKGADAHAQGFEHVIGGTGGTSAYFYPYNKEGKTSPHEGITSGSEGEYLTDRLTDEALKFLESNRQKPFFLYLSYFAVHTPIEAKADIIAKYKSKKGDAHHHNPVYAAMIESADQGIGRVLKQLDALNLAENTLVVFFSDNGGMGAVTAQHPLRGSKGMLYEGGVRVPLIVKWPGKTRAGSQTDSPVIGVDFYPTLLEAAKIGKPLNAEVDGQSFLPLLSGQTAAQRDIFWHFPAYLEAYKGDKRNKDAFRTRPVSTIRSGDFKLHQFYEDGHVELYNIRTDIGETKNLAKASPAKVKELKDKLEAWKQKVNAPVPTKLNPEYAPGKAVQAGSARTVNIEE</sequence>
<feature type="signal peptide" evidence="8">
    <location>
        <begin position="1"/>
        <end position="20"/>
    </location>
</feature>
<evidence type="ECO:0000256" key="8">
    <source>
        <dbReference type="SAM" id="SignalP"/>
    </source>
</evidence>
<evidence type="ECO:0000259" key="9">
    <source>
        <dbReference type="Pfam" id="PF00884"/>
    </source>
</evidence>
<evidence type="ECO:0000256" key="6">
    <source>
        <dbReference type="ARBA" id="ARBA00022837"/>
    </source>
</evidence>
<gene>
    <name evidence="10" type="ORF">GCM10010967_45370</name>
</gene>
<comment type="similarity">
    <text evidence="2">Belongs to the sulfatase family.</text>
</comment>